<feature type="transmembrane region" description="Helical" evidence="1">
    <location>
        <begin position="38"/>
        <end position="60"/>
    </location>
</feature>
<accession>A0A0R1GVH4</accession>
<organism evidence="2 3">
    <name type="scientific">Amylolactobacillus amylotrophicus DSM 20534</name>
    <dbReference type="NCBI Taxonomy" id="1423722"/>
    <lineage>
        <taxon>Bacteria</taxon>
        <taxon>Bacillati</taxon>
        <taxon>Bacillota</taxon>
        <taxon>Bacilli</taxon>
        <taxon>Lactobacillales</taxon>
        <taxon>Lactobacillaceae</taxon>
        <taxon>Amylolactobacillus</taxon>
    </lineage>
</organism>
<name>A0A0R1GVH4_9LACO</name>
<proteinExistence type="predicted"/>
<dbReference type="AlphaFoldDB" id="A0A0R1GVH4"/>
<evidence type="ECO:0000313" key="3">
    <source>
        <dbReference type="Proteomes" id="UP000050909"/>
    </source>
</evidence>
<keyword evidence="1" id="KW-1133">Transmembrane helix</keyword>
<dbReference type="Proteomes" id="UP000050909">
    <property type="component" value="Unassembled WGS sequence"/>
</dbReference>
<dbReference type="SUPFAM" id="SSF103473">
    <property type="entry name" value="MFS general substrate transporter"/>
    <property type="match status" value="1"/>
</dbReference>
<sequence length="93" mass="10510">MILLLVLFGIFSASVTIFNVYLMSYLQTNVNTDYLGRVFSLIFVISGIFVPIGSLLAATIDLKDWRVFQLIGIGQILIYLSRLITFRLMSKKA</sequence>
<protein>
    <recommendedName>
        <fullName evidence="4">Major facilitator superfamily (MFS) profile domain-containing protein</fullName>
    </recommendedName>
</protein>
<dbReference type="EMBL" id="AZCV01000002">
    <property type="protein sequence ID" value="KRK37950.1"/>
    <property type="molecule type" value="Genomic_DNA"/>
</dbReference>
<feature type="transmembrane region" description="Helical" evidence="1">
    <location>
        <begin position="66"/>
        <end position="85"/>
    </location>
</feature>
<reference evidence="2 3" key="1">
    <citation type="journal article" date="2015" name="Genome Announc.">
        <title>Expanding the biotechnology potential of lactobacilli through comparative genomics of 213 strains and associated genera.</title>
        <authorList>
            <person name="Sun Z."/>
            <person name="Harris H.M."/>
            <person name="McCann A."/>
            <person name="Guo C."/>
            <person name="Argimon S."/>
            <person name="Zhang W."/>
            <person name="Yang X."/>
            <person name="Jeffery I.B."/>
            <person name="Cooney J.C."/>
            <person name="Kagawa T.F."/>
            <person name="Liu W."/>
            <person name="Song Y."/>
            <person name="Salvetti E."/>
            <person name="Wrobel A."/>
            <person name="Rasinkangas P."/>
            <person name="Parkhill J."/>
            <person name="Rea M.C."/>
            <person name="O'Sullivan O."/>
            <person name="Ritari J."/>
            <person name="Douillard F.P."/>
            <person name="Paul Ross R."/>
            <person name="Yang R."/>
            <person name="Briner A.E."/>
            <person name="Felis G.E."/>
            <person name="de Vos W.M."/>
            <person name="Barrangou R."/>
            <person name="Klaenhammer T.R."/>
            <person name="Caufield P.W."/>
            <person name="Cui Y."/>
            <person name="Zhang H."/>
            <person name="O'Toole P.W."/>
        </authorList>
    </citation>
    <scope>NUCLEOTIDE SEQUENCE [LARGE SCALE GENOMIC DNA]</scope>
    <source>
        <strain evidence="2 3">DSM 20534</strain>
    </source>
</reference>
<evidence type="ECO:0008006" key="4">
    <source>
        <dbReference type="Google" id="ProtNLM"/>
    </source>
</evidence>
<feature type="transmembrane region" description="Helical" evidence="1">
    <location>
        <begin position="6"/>
        <end position="26"/>
    </location>
</feature>
<evidence type="ECO:0000256" key="1">
    <source>
        <dbReference type="SAM" id="Phobius"/>
    </source>
</evidence>
<dbReference type="InterPro" id="IPR036259">
    <property type="entry name" value="MFS_trans_sf"/>
</dbReference>
<keyword evidence="1" id="KW-0472">Membrane</keyword>
<comment type="caution">
    <text evidence="2">The sequence shown here is derived from an EMBL/GenBank/DDBJ whole genome shotgun (WGS) entry which is preliminary data.</text>
</comment>
<dbReference type="PATRIC" id="fig|1423722.3.peg.734"/>
<gene>
    <name evidence="2" type="ORF">FC62_GL000717</name>
</gene>
<dbReference type="RefSeq" id="WP_056946597.1">
    <property type="nucleotide sequence ID" value="NZ_AZCV01000002.1"/>
</dbReference>
<evidence type="ECO:0000313" key="2">
    <source>
        <dbReference type="EMBL" id="KRK37950.1"/>
    </source>
</evidence>
<keyword evidence="1" id="KW-0812">Transmembrane</keyword>
<keyword evidence="3" id="KW-1185">Reference proteome</keyword>